<proteinExistence type="predicted"/>
<sequence>MDFTALVDNCAHFVESLIETEDPALWLTLCGRHCTAATHADLIPPHFTESLLSDTLPTMPDQVISEPDSCANIASCGLCIIAAL</sequence>
<comment type="caution">
    <text evidence="1">The sequence shown here is derived from an EMBL/GenBank/DDBJ whole genome shotgun (WGS) entry which is preliminary data.</text>
</comment>
<organism evidence="1 2">
    <name type="scientific">Escherichia coli</name>
    <dbReference type="NCBI Taxonomy" id="562"/>
    <lineage>
        <taxon>Bacteria</taxon>
        <taxon>Pseudomonadati</taxon>
        <taxon>Pseudomonadota</taxon>
        <taxon>Gammaproteobacteria</taxon>
        <taxon>Enterobacterales</taxon>
        <taxon>Enterobacteriaceae</taxon>
        <taxon>Escherichia</taxon>
    </lineage>
</organism>
<accession>A0AAW7V745</accession>
<dbReference type="Proteomes" id="UP001173661">
    <property type="component" value="Unassembled WGS sequence"/>
</dbReference>
<reference evidence="1" key="1">
    <citation type="submission" date="2023-07" db="EMBL/GenBank/DDBJ databases">
        <title>High risk of intestinal colonization with ESBL-producing Escherichia coli among soldiers of military contingents in specific geographic regions.</title>
        <authorList>
            <person name="Literacka E."/>
        </authorList>
    </citation>
    <scope>NUCLEOTIDE SEQUENCE</scope>
    <source>
        <strain evidence="1">66</strain>
    </source>
</reference>
<name>A0AAW7V745_ECOLX</name>
<evidence type="ECO:0000313" key="1">
    <source>
        <dbReference type="EMBL" id="MDO2577418.1"/>
    </source>
</evidence>
<dbReference type="EMBL" id="JAUKXU010000037">
    <property type="protein sequence ID" value="MDO2577418.1"/>
    <property type="molecule type" value="Genomic_DNA"/>
</dbReference>
<protein>
    <submittedName>
        <fullName evidence="1">Uncharacterized protein</fullName>
    </submittedName>
</protein>
<evidence type="ECO:0000313" key="2">
    <source>
        <dbReference type="Proteomes" id="UP001173661"/>
    </source>
</evidence>
<dbReference type="RefSeq" id="WP_154670580.1">
    <property type="nucleotide sequence ID" value="NZ_AP021935.1"/>
</dbReference>
<gene>
    <name evidence="1" type="ORF">Q2V20_25415</name>
</gene>
<dbReference type="AlphaFoldDB" id="A0AAW7V745"/>